<feature type="signal peptide" evidence="8">
    <location>
        <begin position="1"/>
        <end position="19"/>
    </location>
</feature>
<comment type="similarity">
    <text evidence="2">Belongs to the glycosyl hydrolase 20 family.</text>
</comment>
<evidence type="ECO:0000256" key="2">
    <source>
        <dbReference type="ARBA" id="ARBA00006285"/>
    </source>
</evidence>
<dbReference type="EC" id="3.2.1.52" evidence="3"/>
<dbReference type="InterPro" id="IPR052764">
    <property type="entry name" value="GH20_Enzymes"/>
</dbReference>
<proteinExistence type="inferred from homology"/>
<evidence type="ECO:0000256" key="8">
    <source>
        <dbReference type="SAM" id="SignalP"/>
    </source>
</evidence>
<evidence type="ECO:0000259" key="9">
    <source>
        <dbReference type="Pfam" id="PF00728"/>
    </source>
</evidence>
<evidence type="ECO:0000313" key="12">
    <source>
        <dbReference type="Proteomes" id="UP000800035"/>
    </source>
</evidence>
<evidence type="ECO:0000256" key="6">
    <source>
        <dbReference type="PIRSR" id="PIRSR625705-1"/>
    </source>
</evidence>
<evidence type="ECO:0000256" key="4">
    <source>
        <dbReference type="ARBA" id="ARBA00022801"/>
    </source>
</evidence>
<evidence type="ECO:0000313" key="11">
    <source>
        <dbReference type="EMBL" id="KAF1948445.1"/>
    </source>
</evidence>
<dbReference type="CDD" id="cd06564">
    <property type="entry name" value="GH20_DspB_LnbB-like"/>
    <property type="match status" value="1"/>
</dbReference>
<dbReference type="InterPro" id="IPR015883">
    <property type="entry name" value="Glyco_hydro_20_cat"/>
</dbReference>
<dbReference type="Gene3D" id="3.20.20.80">
    <property type="entry name" value="Glycosidases"/>
    <property type="match status" value="1"/>
</dbReference>
<dbReference type="SUPFAM" id="SSF51445">
    <property type="entry name" value="(Trans)glycosidases"/>
    <property type="match status" value="1"/>
</dbReference>
<feature type="domain" description="Beta-hexosaminidase bacterial type N-terminal" evidence="10">
    <location>
        <begin position="72"/>
        <end position="171"/>
    </location>
</feature>
<evidence type="ECO:0000256" key="3">
    <source>
        <dbReference type="ARBA" id="ARBA00012663"/>
    </source>
</evidence>
<dbReference type="InterPro" id="IPR017853">
    <property type="entry name" value="GH"/>
</dbReference>
<evidence type="ECO:0000256" key="7">
    <source>
        <dbReference type="SAM" id="MobiDB-lite"/>
    </source>
</evidence>
<keyword evidence="12" id="KW-1185">Reference proteome</keyword>
<dbReference type="GO" id="GO:0004563">
    <property type="term" value="F:beta-N-acetylhexosaminidase activity"/>
    <property type="evidence" value="ECO:0007669"/>
    <property type="project" value="UniProtKB-EC"/>
</dbReference>
<protein>
    <recommendedName>
        <fullName evidence="3">beta-N-acetylhexosaminidase</fullName>
        <ecNumber evidence="3">3.2.1.52</ecNumber>
    </recommendedName>
</protein>
<comment type="catalytic activity">
    <reaction evidence="1">
        <text>Hydrolysis of terminal non-reducing N-acetyl-D-hexosamine residues in N-acetyl-beta-D-hexosaminides.</text>
        <dbReference type="EC" id="3.2.1.52"/>
    </reaction>
</comment>
<organism evidence="11 12">
    <name type="scientific">Byssothecium circinans</name>
    <dbReference type="NCBI Taxonomy" id="147558"/>
    <lineage>
        <taxon>Eukaryota</taxon>
        <taxon>Fungi</taxon>
        <taxon>Dikarya</taxon>
        <taxon>Ascomycota</taxon>
        <taxon>Pezizomycotina</taxon>
        <taxon>Dothideomycetes</taxon>
        <taxon>Pleosporomycetidae</taxon>
        <taxon>Pleosporales</taxon>
        <taxon>Massarineae</taxon>
        <taxon>Massarinaceae</taxon>
        <taxon>Byssothecium</taxon>
    </lineage>
</organism>
<name>A0A6A5T663_9PLEO</name>
<accession>A0A6A5T663</accession>
<feature type="region of interest" description="Disordered" evidence="7">
    <location>
        <begin position="525"/>
        <end position="551"/>
    </location>
</feature>
<evidence type="ECO:0000259" key="10">
    <source>
        <dbReference type="Pfam" id="PF02838"/>
    </source>
</evidence>
<keyword evidence="4" id="KW-0378">Hydrolase</keyword>
<sequence length="763" mass="84328">MRLRLLGILASVASVTVTALQPLPPVQWERANTSSSVFSLANAPKTIYIDKVFADVADKNGLTLIPPTAYEFAETFRQDLSQLFGSNWTLEKVDATPSSGLYLRAFQNSSASPPTYENGDATEEAYELEVNSERVTIGGTGARGMFWGTRTLLQQLSIANGSPLPQGRTVDAPAYATRGYMLDAGRKWYTGEFLKELCTYASFFKMSEFHYHSSDNYPLNRGHNETWNKVFSHFSLFPENKELQGIVQRPNETLSRKEFEDFQKHCAQRGVTVIPEIEAPGHCLSITKWKPELALPKKDLLNLTHPDAIPTVKAIWSEFLPWFQTKEVHIGADEYDAKLADVYINFVNNMSDFVKSTSGKRIRIWGTNEPSNNFTINQDIVIQHWQYGESDPVQLHKDNYSIINSEDWWAYMSLKNDHTPILPAPYPQFYNVTRTMNFANTDGWQWNPALFNPVNKTMQLEPGAKGNKGAILAAWNDNGADATTQLEAYYAMKDGIPVVAARAWSGARGVNISAADLEATLSHLTPKAPGQNLDRRLPNSQQPSTNKPLFQWARPSSNLVDVTLGKGSYGPPYTLTLNVSSSFILSGPDTSLSFEVISSNLTRNANSTLVFTTSDNFPYPLRSTAESDGHDPGHPGRIWVNASTSSHEQVPIGLPATIRIETDVVNGSRVWVENQYKGRFEVFVFGGRNTQFSWSQMALVAPLEKVTGGLDSLVLEAGIGGKGENHTVSPTSIPPPVNGAERHFGSVCAMMVAVGLALVMAVI</sequence>
<dbReference type="PANTHER" id="PTHR43678:SF1">
    <property type="entry name" value="BETA-N-ACETYLHEXOSAMINIDASE"/>
    <property type="match status" value="1"/>
</dbReference>
<dbReference type="Proteomes" id="UP000800035">
    <property type="component" value="Unassembled WGS sequence"/>
</dbReference>
<evidence type="ECO:0000256" key="1">
    <source>
        <dbReference type="ARBA" id="ARBA00001231"/>
    </source>
</evidence>
<evidence type="ECO:0000256" key="5">
    <source>
        <dbReference type="ARBA" id="ARBA00023295"/>
    </source>
</evidence>
<dbReference type="PRINTS" id="PR00738">
    <property type="entry name" value="GLHYDRLASE20"/>
</dbReference>
<dbReference type="SUPFAM" id="SSF55545">
    <property type="entry name" value="beta-N-acetylhexosaminidase-like domain"/>
    <property type="match status" value="1"/>
</dbReference>
<dbReference type="Gene3D" id="3.30.379.10">
    <property type="entry name" value="Chitobiase/beta-hexosaminidase domain 2-like"/>
    <property type="match status" value="1"/>
</dbReference>
<dbReference type="AlphaFoldDB" id="A0A6A5T663"/>
<dbReference type="InterPro" id="IPR015882">
    <property type="entry name" value="HEX_bac_N"/>
</dbReference>
<dbReference type="OrthoDB" id="428480at2759"/>
<dbReference type="EMBL" id="ML977058">
    <property type="protein sequence ID" value="KAF1948445.1"/>
    <property type="molecule type" value="Genomic_DNA"/>
</dbReference>
<dbReference type="InterPro" id="IPR025705">
    <property type="entry name" value="Beta_hexosaminidase_sua/sub"/>
</dbReference>
<feature type="compositionally biased region" description="Polar residues" evidence="7">
    <location>
        <begin position="538"/>
        <end position="551"/>
    </location>
</feature>
<dbReference type="Pfam" id="PF00728">
    <property type="entry name" value="Glyco_hydro_20"/>
    <property type="match status" value="1"/>
</dbReference>
<dbReference type="Pfam" id="PF02838">
    <property type="entry name" value="Glyco_hydro_20b"/>
    <property type="match status" value="1"/>
</dbReference>
<gene>
    <name evidence="11" type="ORF">CC80DRAFT_315613</name>
</gene>
<dbReference type="GO" id="GO:0005975">
    <property type="term" value="P:carbohydrate metabolic process"/>
    <property type="evidence" value="ECO:0007669"/>
    <property type="project" value="InterPro"/>
</dbReference>
<dbReference type="PANTHER" id="PTHR43678">
    <property type="entry name" value="PUTATIVE (AFU_ORTHOLOGUE AFUA_2G00640)-RELATED"/>
    <property type="match status" value="1"/>
</dbReference>
<dbReference type="InterPro" id="IPR029018">
    <property type="entry name" value="Hex-like_dom2"/>
</dbReference>
<keyword evidence="8" id="KW-0732">Signal</keyword>
<keyword evidence="5" id="KW-0326">Glycosidase</keyword>
<feature type="active site" description="Proton donor" evidence="6">
    <location>
        <position position="334"/>
    </location>
</feature>
<feature type="chain" id="PRO_5025576634" description="beta-N-acetylhexosaminidase" evidence="8">
    <location>
        <begin position="20"/>
        <end position="763"/>
    </location>
</feature>
<reference evidence="11" key="1">
    <citation type="journal article" date="2020" name="Stud. Mycol.">
        <title>101 Dothideomycetes genomes: a test case for predicting lifestyles and emergence of pathogens.</title>
        <authorList>
            <person name="Haridas S."/>
            <person name="Albert R."/>
            <person name="Binder M."/>
            <person name="Bloem J."/>
            <person name="Labutti K."/>
            <person name="Salamov A."/>
            <person name="Andreopoulos B."/>
            <person name="Baker S."/>
            <person name="Barry K."/>
            <person name="Bills G."/>
            <person name="Bluhm B."/>
            <person name="Cannon C."/>
            <person name="Castanera R."/>
            <person name="Culley D."/>
            <person name="Daum C."/>
            <person name="Ezra D."/>
            <person name="Gonzalez J."/>
            <person name="Henrissat B."/>
            <person name="Kuo A."/>
            <person name="Liang C."/>
            <person name="Lipzen A."/>
            <person name="Lutzoni F."/>
            <person name="Magnuson J."/>
            <person name="Mondo S."/>
            <person name="Nolan M."/>
            <person name="Ohm R."/>
            <person name="Pangilinan J."/>
            <person name="Park H.-J."/>
            <person name="Ramirez L."/>
            <person name="Alfaro M."/>
            <person name="Sun H."/>
            <person name="Tritt A."/>
            <person name="Yoshinaga Y."/>
            <person name="Zwiers L.-H."/>
            <person name="Turgeon B."/>
            <person name="Goodwin S."/>
            <person name="Spatafora J."/>
            <person name="Crous P."/>
            <person name="Grigoriev I."/>
        </authorList>
    </citation>
    <scope>NUCLEOTIDE SEQUENCE</scope>
    <source>
        <strain evidence="11">CBS 675.92</strain>
    </source>
</reference>
<feature type="domain" description="Glycoside hydrolase family 20 catalytic" evidence="9">
    <location>
        <begin position="175"/>
        <end position="337"/>
    </location>
</feature>